<dbReference type="Pfam" id="PF13868">
    <property type="entry name" value="TPH"/>
    <property type="match status" value="1"/>
</dbReference>
<sequence length="532" mass="64570">MFGNELVIPKPDKTKPRYVHDIQLPGIEPGHYQHVQREPNTNYDVQMFNYNHKKQWIQDNKINALKADYLNQTGTNKYEVHTEKAYMKRLIQEKVQKKIEEYEKSVEERRERLRELFIKEEREFYYETVDQAQKGDEKRMEETKRRAELLRAETEAKRLELVQMKRTQQYRNRCQELRPFLEKKHTVESKSAQLQQIRENEARRESERELDRMWHNLMMKELEAKVEREQQDAMKEKQHQEELLEVWNMQVKGKELLKEEVAKVAEEDRMEMLKLNETLKKEKIEAEQEKIRKREQTAKDLLGQLSDQRQLLAQRRKEEHALNEAFGKLAQLELEKEKQSFKDSSTQAKRESALYRKHLKELAEARKREEEQLEKMLNEYQKEVQKKQDEARCKVVEAKRKLHEGVLKERAEQLALKRQQAEQQLKEKQAENELLRIVFERNNCLQDQSDRLEKLAAQQYREDLLKQIEYNNLLRQKEREELERQLRNGMEEEEQYKQFAQKAIKEMSDLGGKHPFRRVLEKYDCRCPPYNQ</sequence>
<dbReference type="GO" id="GO:0005929">
    <property type="term" value="C:cilium"/>
    <property type="evidence" value="ECO:0007669"/>
    <property type="project" value="UniProtKB-SubCell"/>
</dbReference>
<evidence type="ECO:0000256" key="2">
    <source>
        <dbReference type="ARBA" id="ARBA00023054"/>
    </source>
</evidence>
<evidence type="ECO:0000256" key="7">
    <source>
        <dbReference type="SAM" id="Coils"/>
    </source>
</evidence>
<evidence type="ECO:0000313" key="10">
    <source>
        <dbReference type="Proteomes" id="UP001159042"/>
    </source>
</evidence>
<organism evidence="9 10">
    <name type="scientific">Exocentrus adspersus</name>
    <dbReference type="NCBI Taxonomy" id="1586481"/>
    <lineage>
        <taxon>Eukaryota</taxon>
        <taxon>Metazoa</taxon>
        <taxon>Ecdysozoa</taxon>
        <taxon>Arthropoda</taxon>
        <taxon>Hexapoda</taxon>
        <taxon>Insecta</taxon>
        <taxon>Pterygota</taxon>
        <taxon>Neoptera</taxon>
        <taxon>Endopterygota</taxon>
        <taxon>Coleoptera</taxon>
        <taxon>Polyphaga</taxon>
        <taxon>Cucujiformia</taxon>
        <taxon>Chrysomeloidea</taxon>
        <taxon>Cerambycidae</taxon>
        <taxon>Lamiinae</taxon>
        <taxon>Acanthocinini</taxon>
        <taxon>Exocentrus</taxon>
    </lineage>
</organism>
<keyword evidence="10" id="KW-1185">Reference proteome</keyword>
<dbReference type="PANTHER" id="PTHR31183">
    <property type="entry name" value="TRICHOPLEIN KERATIN FILAMENT-BINDING PROTEIN FAMILY MEMBER"/>
    <property type="match status" value="1"/>
</dbReference>
<evidence type="ECO:0000256" key="1">
    <source>
        <dbReference type="ARBA" id="ARBA00004138"/>
    </source>
</evidence>
<dbReference type="AlphaFoldDB" id="A0AAV8WGM8"/>
<evidence type="ECO:0000256" key="6">
    <source>
        <dbReference type="ARBA" id="ARBA00033773"/>
    </source>
</evidence>
<dbReference type="PANTHER" id="PTHR31183:SF1">
    <property type="entry name" value="CILIA- AND FLAGELLA-ASSOCIATED PROTEIN 53"/>
    <property type="match status" value="1"/>
</dbReference>
<proteinExistence type="inferred from homology"/>
<evidence type="ECO:0000256" key="3">
    <source>
        <dbReference type="ARBA" id="ARBA00023069"/>
    </source>
</evidence>
<feature type="coiled-coil region" evidence="7">
    <location>
        <begin position="219"/>
        <end position="499"/>
    </location>
</feature>
<comment type="caution">
    <text evidence="9">The sequence shown here is derived from an EMBL/GenBank/DDBJ whole genome shotgun (WGS) entry which is preliminary data.</text>
</comment>
<accession>A0AAV8WGM8</accession>
<feature type="coiled-coil region" evidence="7">
    <location>
        <begin position="92"/>
        <end position="160"/>
    </location>
</feature>
<evidence type="ECO:0000259" key="8">
    <source>
        <dbReference type="Pfam" id="PF13868"/>
    </source>
</evidence>
<evidence type="ECO:0000313" key="9">
    <source>
        <dbReference type="EMBL" id="KAJ8925518.1"/>
    </source>
</evidence>
<reference evidence="9 10" key="1">
    <citation type="journal article" date="2023" name="Insect Mol. Biol.">
        <title>Genome sequencing provides insights into the evolution of gene families encoding plant cell wall-degrading enzymes in longhorned beetles.</title>
        <authorList>
            <person name="Shin N.R."/>
            <person name="Okamura Y."/>
            <person name="Kirsch R."/>
            <person name="Pauchet Y."/>
        </authorList>
    </citation>
    <scope>NUCLEOTIDE SEQUENCE [LARGE SCALE GENOMIC DNA]</scope>
    <source>
        <strain evidence="9">EAD_L_NR</strain>
    </source>
</reference>
<comment type="subcellular location">
    <subcellularLocation>
        <location evidence="1">Cell projection</location>
        <location evidence="1">Cilium</location>
    </subcellularLocation>
</comment>
<evidence type="ECO:0000256" key="4">
    <source>
        <dbReference type="ARBA" id="ARBA00023273"/>
    </source>
</evidence>
<dbReference type="InterPro" id="IPR043596">
    <property type="entry name" value="CFAP53/TCHP"/>
</dbReference>
<name>A0AAV8WGM8_9CUCU</name>
<keyword evidence="4" id="KW-0966">Cell projection</keyword>
<dbReference type="EMBL" id="JANEYG010000001">
    <property type="protein sequence ID" value="KAJ8925518.1"/>
    <property type="molecule type" value="Genomic_DNA"/>
</dbReference>
<gene>
    <name evidence="9" type="ORF">NQ315_009357</name>
</gene>
<dbReference type="InterPro" id="IPR043597">
    <property type="entry name" value="TPH_dom"/>
</dbReference>
<feature type="domain" description="Trichohyalin-plectin-homology" evidence="8">
    <location>
        <begin position="172"/>
        <end position="506"/>
    </location>
</feature>
<keyword evidence="3" id="KW-0969">Cilium</keyword>
<keyword evidence="2 7" id="KW-0175">Coiled coil</keyword>
<dbReference type="Proteomes" id="UP001159042">
    <property type="component" value="Unassembled WGS sequence"/>
</dbReference>
<protein>
    <recommendedName>
        <fullName evidence="6">Cilia- and flagella-associated protein 53</fullName>
    </recommendedName>
</protein>
<evidence type="ECO:0000256" key="5">
    <source>
        <dbReference type="ARBA" id="ARBA00033747"/>
    </source>
</evidence>
<comment type="similarity">
    <text evidence="5">Belongs to the CFAP53 family.</text>
</comment>